<feature type="region of interest" description="Disordered" evidence="1">
    <location>
        <begin position="183"/>
        <end position="218"/>
    </location>
</feature>
<dbReference type="RefSeq" id="WP_176062382.1">
    <property type="nucleotide sequence ID" value="NZ_BJTG01000001.1"/>
</dbReference>
<feature type="region of interest" description="Disordered" evidence="1">
    <location>
        <begin position="75"/>
        <end position="100"/>
    </location>
</feature>
<name>A0A7I9VGR8_9BACT</name>
<accession>A0A7I9VGR8</accession>
<dbReference type="SUPFAM" id="SSF50156">
    <property type="entry name" value="PDZ domain-like"/>
    <property type="match status" value="1"/>
</dbReference>
<sequence>MLDLFFRKYAWTATLLLLFAAAWLCARTVNTVVAAVIRPRPAVDLSALPSAAARPVAPPRLDSERLYALVGQKPPAAPAAGQEAGAGAQPQGPQNCADRNAAPVKSGLRAQLVAAVISDHPRSSIASITDLNTRETRVYGIGDQLLGATVLSIERLRDDRDATGSGVKVVAIVCDGGQKQYVDFEPGDGSGAPPPRPLARPGVPEEAEPAGPSAAEGVKKLADNRYEVKKKFIDETLSNLNNVATQARIVPSFKNGVANGFKLFSIQPGSLYSAIGVENGDVIQRINGYEMNSPDKALEVYQKLRETPHISIEIERNGQVIRKEYNVTGP</sequence>
<dbReference type="Proteomes" id="UP000503640">
    <property type="component" value="Unassembled WGS sequence"/>
</dbReference>
<evidence type="ECO:0008006" key="4">
    <source>
        <dbReference type="Google" id="ProtNLM"/>
    </source>
</evidence>
<dbReference type="Gene3D" id="2.30.42.10">
    <property type="match status" value="1"/>
</dbReference>
<organism evidence="2 3">
    <name type="scientific">Anaeromyxobacter diazotrophicus</name>
    <dbReference type="NCBI Taxonomy" id="2590199"/>
    <lineage>
        <taxon>Bacteria</taxon>
        <taxon>Pseudomonadati</taxon>
        <taxon>Myxococcota</taxon>
        <taxon>Myxococcia</taxon>
        <taxon>Myxococcales</taxon>
        <taxon>Cystobacterineae</taxon>
        <taxon>Anaeromyxobacteraceae</taxon>
        <taxon>Anaeromyxobacter</taxon>
    </lineage>
</organism>
<evidence type="ECO:0000313" key="3">
    <source>
        <dbReference type="Proteomes" id="UP000503640"/>
    </source>
</evidence>
<keyword evidence="3" id="KW-1185">Reference proteome</keyword>
<feature type="compositionally biased region" description="Low complexity" evidence="1">
    <location>
        <begin position="75"/>
        <end position="94"/>
    </location>
</feature>
<comment type="caution">
    <text evidence="2">The sequence shown here is derived from an EMBL/GenBank/DDBJ whole genome shotgun (WGS) entry which is preliminary data.</text>
</comment>
<dbReference type="NCBIfam" id="NF041515">
    <property type="entry name" value="GspC_delta"/>
    <property type="match status" value="1"/>
</dbReference>
<gene>
    <name evidence="2" type="ORF">AMYX_03330</name>
</gene>
<proteinExistence type="predicted"/>
<reference evidence="3" key="1">
    <citation type="journal article" date="2020" name="Appl. Environ. Microbiol.">
        <title>Diazotrophic Anaeromyxobacter Isolates from Soils.</title>
        <authorList>
            <person name="Masuda Y."/>
            <person name="Yamanaka H."/>
            <person name="Xu Z.X."/>
            <person name="Shiratori Y."/>
            <person name="Aono T."/>
            <person name="Amachi S."/>
            <person name="Senoo K."/>
            <person name="Itoh H."/>
        </authorList>
    </citation>
    <scope>NUCLEOTIDE SEQUENCE [LARGE SCALE GENOMIC DNA]</scope>
    <source>
        <strain evidence="3">R267</strain>
    </source>
</reference>
<evidence type="ECO:0000313" key="2">
    <source>
        <dbReference type="EMBL" id="GEJ55592.1"/>
    </source>
</evidence>
<dbReference type="AlphaFoldDB" id="A0A7I9VGR8"/>
<protein>
    <recommendedName>
        <fullName evidence="4">General secretion pathway protein C</fullName>
    </recommendedName>
</protein>
<dbReference type="InterPro" id="IPR036034">
    <property type="entry name" value="PDZ_sf"/>
</dbReference>
<feature type="compositionally biased region" description="Low complexity" evidence="1">
    <location>
        <begin position="199"/>
        <end position="216"/>
    </location>
</feature>
<evidence type="ECO:0000256" key="1">
    <source>
        <dbReference type="SAM" id="MobiDB-lite"/>
    </source>
</evidence>
<dbReference type="EMBL" id="BJTG01000001">
    <property type="protein sequence ID" value="GEJ55592.1"/>
    <property type="molecule type" value="Genomic_DNA"/>
</dbReference>